<dbReference type="EMBL" id="KQ241598">
    <property type="protein sequence ID" value="KNC87831.1"/>
    <property type="molecule type" value="Genomic_DNA"/>
</dbReference>
<dbReference type="Proteomes" id="UP000054560">
    <property type="component" value="Unassembled WGS sequence"/>
</dbReference>
<accession>A0A0L0GG73</accession>
<name>A0A0L0GG73_9EUKA</name>
<evidence type="ECO:0000313" key="1">
    <source>
        <dbReference type="EMBL" id="KNC87831.1"/>
    </source>
</evidence>
<dbReference type="RefSeq" id="XP_014161733.1">
    <property type="nucleotide sequence ID" value="XM_014306258.1"/>
</dbReference>
<dbReference type="AlphaFoldDB" id="A0A0L0GG73"/>
<sequence>MSDQDLATALAQCHLDIVAALGIEPCPPTYESYMLDSAVAEVKLAFDLILVEDNDGLQILADYHAQSAATKYRAIMEEMGVADDTGFVAALGQGVLVALSFVSNKID</sequence>
<organism evidence="1 2">
    <name type="scientific">Sphaeroforma arctica JP610</name>
    <dbReference type="NCBI Taxonomy" id="667725"/>
    <lineage>
        <taxon>Eukaryota</taxon>
        <taxon>Ichthyosporea</taxon>
        <taxon>Ichthyophonida</taxon>
        <taxon>Sphaeroforma</taxon>
    </lineage>
</organism>
<keyword evidence="2" id="KW-1185">Reference proteome</keyword>
<evidence type="ECO:0000313" key="2">
    <source>
        <dbReference type="Proteomes" id="UP000054560"/>
    </source>
</evidence>
<protein>
    <submittedName>
        <fullName evidence="1">Uncharacterized protein</fullName>
    </submittedName>
</protein>
<proteinExistence type="predicted"/>
<reference evidence="1 2" key="1">
    <citation type="submission" date="2011-02" db="EMBL/GenBank/DDBJ databases">
        <title>The Genome Sequence of Sphaeroforma arctica JP610.</title>
        <authorList>
            <consortium name="The Broad Institute Genome Sequencing Platform"/>
            <person name="Russ C."/>
            <person name="Cuomo C."/>
            <person name="Young S.K."/>
            <person name="Zeng Q."/>
            <person name="Gargeya S."/>
            <person name="Alvarado L."/>
            <person name="Berlin A."/>
            <person name="Chapman S.B."/>
            <person name="Chen Z."/>
            <person name="Freedman E."/>
            <person name="Gellesch M."/>
            <person name="Goldberg J."/>
            <person name="Griggs A."/>
            <person name="Gujja S."/>
            <person name="Heilman E."/>
            <person name="Heiman D."/>
            <person name="Howarth C."/>
            <person name="Mehta T."/>
            <person name="Neiman D."/>
            <person name="Pearson M."/>
            <person name="Roberts A."/>
            <person name="Saif S."/>
            <person name="Shea T."/>
            <person name="Shenoy N."/>
            <person name="Sisk P."/>
            <person name="Stolte C."/>
            <person name="Sykes S."/>
            <person name="White J."/>
            <person name="Yandava C."/>
            <person name="Burger G."/>
            <person name="Gray M.W."/>
            <person name="Holland P.W.H."/>
            <person name="King N."/>
            <person name="Lang F.B.F."/>
            <person name="Roger A.J."/>
            <person name="Ruiz-Trillo I."/>
            <person name="Haas B."/>
            <person name="Nusbaum C."/>
            <person name="Birren B."/>
        </authorList>
    </citation>
    <scope>NUCLEOTIDE SEQUENCE [LARGE SCALE GENOMIC DNA]</scope>
    <source>
        <strain evidence="1 2">JP610</strain>
    </source>
</reference>
<dbReference type="GeneID" id="25900592"/>
<gene>
    <name evidence="1" type="ORF">SARC_00088</name>
</gene>